<gene>
    <name evidence="1" type="ORF">N0F65_010458</name>
</gene>
<name>A0AAV2YI28_9STRA</name>
<dbReference type="AlphaFoldDB" id="A0AAV2YI28"/>
<comment type="caution">
    <text evidence="1">The sequence shown here is derived from an EMBL/GenBank/DDBJ whole genome shotgun (WGS) entry which is preliminary data.</text>
</comment>
<proteinExistence type="predicted"/>
<reference evidence="1" key="1">
    <citation type="submission" date="2022-11" db="EMBL/GenBank/DDBJ databases">
        <authorList>
            <person name="Morgan W.R."/>
            <person name="Tartar A."/>
        </authorList>
    </citation>
    <scope>NUCLEOTIDE SEQUENCE</scope>
    <source>
        <strain evidence="1">ARSEF 373</strain>
    </source>
</reference>
<evidence type="ECO:0000313" key="1">
    <source>
        <dbReference type="EMBL" id="DAZ93766.1"/>
    </source>
</evidence>
<dbReference type="Proteomes" id="UP001146120">
    <property type="component" value="Unassembled WGS sequence"/>
</dbReference>
<protein>
    <submittedName>
        <fullName evidence="1">Uncharacterized protein</fullName>
    </submittedName>
</protein>
<accession>A0AAV2YI28</accession>
<reference evidence="1" key="2">
    <citation type="journal article" date="2023" name="Microbiol Resour">
        <title>Decontamination and Annotation of the Draft Genome Sequence of the Oomycete Lagenidium giganteum ARSEF 373.</title>
        <authorList>
            <person name="Morgan W.R."/>
            <person name="Tartar A."/>
        </authorList>
    </citation>
    <scope>NUCLEOTIDE SEQUENCE</scope>
    <source>
        <strain evidence="1">ARSEF 373</strain>
    </source>
</reference>
<dbReference type="EMBL" id="DAKRPA010000293">
    <property type="protein sequence ID" value="DAZ93766.1"/>
    <property type="molecule type" value="Genomic_DNA"/>
</dbReference>
<sequence length="27" mass="3081">MHTAHVQQPKCICNSARMHRTVDQGCQ</sequence>
<keyword evidence="2" id="KW-1185">Reference proteome</keyword>
<evidence type="ECO:0000313" key="2">
    <source>
        <dbReference type="Proteomes" id="UP001146120"/>
    </source>
</evidence>
<organism evidence="1 2">
    <name type="scientific">Lagenidium giganteum</name>
    <dbReference type="NCBI Taxonomy" id="4803"/>
    <lineage>
        <taxon>Eukaryota</taxon>
        <taxon>Sar</taxon>
        <taxon>Stramenopiles</taxon>
        <taxon>Oomycota</taxon>
        <taxon>Peronosporomycetes</taxon>
        <taxon>Pythiales</taxon>
        <taxon>Pythiaceae</taxon>
    </lineage>
</organism>